<reference evidence="21" key="1">
    <citation type="journal article" date="2014" name="Sci. Data">
        <title>Genomes of diverse isolates of the marine cyanobacterium Prochlorococcus.</title>
        <authorList>
            <person name="Biller S."/>
            <person name="Berube P."/>
            <person name="Thompson J."/>
            <person name="Kelly L."/>
            <person name="Roggensack S."/>
            <person name="Awad L."/>
            <person name="Roache-Johnson K."/>
            <person name="Ding H."/>
            <person name="Giovannoni S.J."/>
            <person name="Moore L.R."/>
            <person name="Chisholm S.W."/>
        </authorList>
    </citation>
    <scope>NUCLEOTIDE SEQUENCE [LARGE SCALE GENOMIC DNA]</scope>
    <source>
        <strain evidence="21">MIT 9302</strain>
    </source>
</reference>
<dbReference type="PANTHER" id="PTHR34848:SF1">
    <property type="entry name" value="BIFUNCTIONAL ADENOSYLCOBALAMIN BIOSYNTHESIS PROTEIN COBU"/>
    <property type="match status" value="1"/>
</dbReference>
<dbReference type="EC" id="2.7.7.62" evidence="9"/>
<dbReference type="OrthoDB" id="9799422at2"/>
<dbReference type="InterPro" id="IPR027417">
    <property type="entry name" value="P-loop_NTPase"/>
</dbReference>
<dbReference type="GO" id="GO:0008820">
    <property type="term" value="F:cobinamide phosphate guanylyltransferase activity"/>
    <property type="evidence" value="ECO:0007669"/>
    <property type="project" value="UniProtKB-EC"/>
</dbReference>
<evidence type="ECO:0000256" key="2">
    <source>
        <dbReference type="ARBA" id="ARBA00000711"/>
    </source>
</evidence>
<comment type="function">
    <text evidence="4">Catalyzes ATP-dependent phosphorylation of adenosylcobinamide and addition of GMP to adenosylcobinamide phosphate.</text>
</comment>
<evidence type="ECO:0000313" key="21">
    <source>
        <dbReference type="Proteomes" id="UP000030445"/>
    </source>
</evidence>
<feature type="active site" description="GMP-histidine intermediate" evidence="18">
    <location>
        <position position="62"/>
    </location>
</feature>
<feature type="binding site" evidence="19">
    <location>
        <begin position="20"/>
        <end position="27"/>
    </location>
    <ligand>
        <name>GTP</name>
        <dbReference type="ChEBI" id="CHEBI:37565"/>
    </ligand>
</feature>
<dbReference type="CDD" id="cd00544">
    <property type="entry name" value="CobU"/>
    <property type="match status" value="1"/>
</dbReference>
<dbReference type="UniPathway" id="UPA00148">
    <property type="reaction ID" value="UER00236"/>
</dbReference>
<evidence type="ECO:0000256" key="17">
    <source>
        <dbReference type="ARBA" id="ARBA00030571"/>
    </source>
</evidence>
<dbReference type="GO" id="GO:0005525">
    <property type="term" value="F:GTP binding"/>
    <property type="evidence" value="ECO:0007669"/>
    <property type="project" value="UniProtKB-KW"/>
</dbReference>
<keyword evidence="15 19" id="KW-0342">GTP-binding</keyword>
<evidence type="ECO:0000256" key="6">
    <source>
        <dbReference type="ARBA" id="ARBA00005159"/>
    </source>
</evidence>
<evidence type="ECO:0000256" key="15">
    <source>
        <dbReference type="ARBA" id="ARBA00023134"/>
    </source>
</evidence>
<dbReference type="AlphaFoldDB" id="A0A0A2AAP0"/>
<keyword evidence="20" id="KW-0548">Nucleotidyltransferase</keyword>
<evidence type="ECO:0000256" key="18">
    <source>
        <dbReference type="PIRSR" id="PIRSR006135-1"/>
    </source>
</evidence>
<accession>A0A0A2AAP0</accession>
<evidence type="ECO:0000313" key="20">
    <source>
        <dbReference type="EMBL" id="KGF98625.1"/>
    </source>
</evidence>
<gene>
    <name evidence="20" type="ORF">EU96_0588</name>
</gene>
<keyword evidence="12 19" id="KW-0547">Nucleotide-binding</keyword>
<comment type="similarity">
    <text evidence="7">Belongs to the CobU/CobP family.</text>
</comment>
<evidence type="ECO:0000256" key="19">
    <source>
        <dbReference type="PIRSR" id="PIRSR006135-2"/>
    </source>
</evidence>
<proteinExistence type="inferred from homology"/>
<feature type="binding site" evidence="19">
    <location>
        <position position="74"/>
    </location>
    <ligand>
        <name>GTP</name>
        <dbReference type="ChEBI" id="CHEBI:37565"/>
    </ligand>
</feature>
<dbReference type="InterPro" id="IPR003203">
    <property type="entry name" value="CobU/CobP"/>
</dbReference>
<evidence type="ECO:0000256" key="3">
    <source>
        <dbReference type="ARBA" id="ARBA00001522"/>
    </source>
</evidence>
<feature type="binding site" evidence="19">
    <location>
        <begin position="44"/>
        <end position="46"/>
    </location>
    <ligand>
        <name>GTP</name>
        <dbReference type="ChEBI" id="CHEBI:37565"/>
    </ligand>
</feature>
<dbReference type="EC" id="2.7.1.156" evidence="8"/>
<evidence type="ECO:0000256" key="7">
    <source>
        <dbReference type="ARBA" id="ARBA00007490"/>
    </source>
</evidence>
<name>A0A0A2AAP0_PROMR</name>
<organism evidence="20 21">
    <name type="scientific">Prochlorococcus marinus str. MIT 9302</name>
    <dbReference type="NCBI Taxonomy" id="74545"/>
    <lineage>
        <taxon>Bacteria</taxon>
        <taxon>Bacillati</taxon>
        <taxon>Cyanobacteriota</taxon>
        <taxon>Cyanophyceae</taxon>
        <taxon>Synechococcales</taxon>
        <taxon>Prochlorococcaceae</taxon>
        <taxon>Prochlorococcus</taxon>
    </lineage>
</organism>
<evidence type="ECO:0000256" key="4">
    <source>
        <dbReference type="ARBA" id="ARBA00003889"/>
    </source>
</evidence>
<comment type="caution">
    <text evidence="20">The sequence shown here is derived from an EMBL/GenBank/DDBJ whole genome shotgun (WGS) entry which is preliminary data.</text>
</comment>
<evidence type="ECO:0000256" key="1">
    <source>
        <dbReference type="ARBA" id="ARBA00000312"/>
    </source>
</evidence>
<sequence length="186" mass="21420">MNEKDLTIKDNLSNIVFITGGTKSGKSEFAEHLAKETKKLSYIALSKNNIDDKEWQKKINLHRKRRPKDWESIETTDLLNTLRQEDGPLLIDSIGGFVMESIEKEHKEWSIKMSSLISLLMKRKSKTFIVGEQVGWSLVSEYKIGNTYIERIGELQKRITKISKDNWLAINGRAIKIDEISLEIPT</sequence>
<comment type="catalytic activity">
    <reaction evidence="2">
        <text>adenosylcob(III)inamide phosphate + GTP + H(+) = adenosylcob(III)inamide-GDP + diphosphate</text>
        <dbReference type="Rhea" id="RHEA:22712"/>
        <dbReference type="ChEBI" id="CHEBI:15378"/>
        <dbReference type="ChEBI" id="CHEBI:33019"/>
        <dbReference type="ChEBI" id="CHEBI:37565"/>
        <dbReference type="ChEBI" id="CHEBI:58502"/>
        <dbReference type="ChEBI" id="CHEBI:60487"/>
        <dbReference type="EC" id="2.7.7.62"/>
    </reaction>
</comment>
<evidence type="ECO:0000256" key="5">
    <source>
        <dbReference type="ARBA" id="ARBA00004692"/>
    </source>
</evidence>
<evidence type="ECO:0000256" key="12">
    <source>
        <dbReference type="ARBA" id="ARBA00022741"/>
    </source>
</evidence>
<dbReference type="SUPFAM" id="SSF52540">
    <property type="entry name" value="P-loop containing nucleoside triphosphate hydrolases"/>
    <property type="match status" value="1"/>
</dbReference>
<dbReference type="Pfam" id="PF02283">
    <property type="entry name" value="CobU"/>
    <property type="match status" value="1"/>
</dbReference>
<keyword evidence="10" id="KW-0169">Cobalamin biosynthesis</keyword>
<comment type="pathway">
    <text evidence="5">Cofactor biosynthesis; adenosylcobalamin biosynthesis; adenosylcobalamin from cob(II)yrinate a,c-diamide: step 6/7.</text>
</comment>
<dbReference type="PIRSF" id="PIRSF006135">
    <property type="entry name" value="CobU"/>
    <property type="match status" value="1"/>
</dbReference>
<evidence type="ECO:0000256" key="14">
    <source>
        <dbReference type="ARBA" id="ARBA00022840"/>
    </source>
</evidence>
<keyword evidence="14" id="KW-0067">ATP-binding</keyword>
<dbReference type="EMBL" id="JNAM01000005">
    <property type="protein sequence ID" value="KGF98625.1"/>
    <property type="molecule type" value="Genomic_DNA"/>
</dbReference>
<keyword evidence="11 20" id="KW-0808">Transferase</keyword>
<comment type="catalytic activity">
    <reaction evidence="1">
        <text>adenosylcob(III)inamide + ATP = adenosylcob(III)inamide phosphate + ADP + H(+)</text>
        <dbReference type="Rhea" id="RHEA:15769"/>
        <dbReference type="ChEBI" id="CHEBI:2480"/>
        <dbReference type="ChEBI" id="CHEBI:15378"/>
        <dbReference type="ChEBI" id="CHEBI:30616"/>
        <dbReference type="ChEBI" id="CHEBI:58502"/>
        <dbReference type="ChEBI" id="CHEBI:456216"/>
        <dbReference type="EC" id="2.7.1.156"/>
    </reaction>
</comment>
<evidence type="ECO:0000256" key="16">
    <source>
        <dbReference type="ARBA" id="ARBA00029570"/>
    </source>
</evidence>
<dbReference type="RefSeq" id="WP_032526220.1">
    <property type="nucleotide sequence ID" value="NZ_CP138951.1"/>
</dbReference>
<dbReference type="GO" id="GO:0005524">
    <property type="term" value="F:ATP binding"/>
    <property type="evidence" value="ECO:0007669"/>
    <property type="project" value="UniProtKB-KW"/>
</dbReference>
<protein>
    <recommendedName>
        <fullName evidence="16">Adenosylcobinamide kinase</fullName>
        <ecNumber evidence="8">2.7.1.156</ecNumber>
        <ecNumber evidence="9">2.7.7.62</ecNumber>
    </recommendedName>
    <alternativeName>
        <fullName evidence="17">Adenosylcobinamide-phosphate guanylyltransferase</fullName>
    </alternativeName>
</protein>
<dbReference type="Proteomes" id="UP000030445">
    <property type="component" value="Unassembled WGS sequence"/>
</dbReference>
<dbReference type="eggNOG" id="COG2087">
    <property type="taxonomic scope" value="Bacteria"/>
</dbReference>
<comment type="pathway">
    <text evidence="6">Cofactor biosynthesis; adenosylcobalamin biosynthesis; adenosylcobalamin from cob(II)yrinate a,c-diamide: step 5/7.</text>
</comment>
<comment type="catalytic activity">
    <reaction evidence="3">
        <text>adenosylcob(III)inamide + GTP = adenosylcob(III)inamide phosphate + GDP + H(+)</text>
        <dbReference type="Rhea" id="RHEA:15765"/>
        <dbReference type="ChEBI" id="CHEBI:2480"/>
        <dbReference type="ChEBI" id="CHEBI:15378"/>
        <dbReference type="ChEBI" id="CHEBI:37565"/>
        <dbReference type="ChEBI" id="CHEBI:58189"/>
        <dbReference type="ChEBI" id="CHEBI:58502"/>
        <dbReference type="EC" id="2.7.1.156"/>
    </reaction>
</comment>
<dbReference type="STRING" id="74545.EU96_0588"/>
<feature type="binding site" evidence="19">
    <location>
        <begin position="63"/>
        <end position="66"/>
    </location>
    <ligand>
        <name>GTP</name>
        <dbReference type="ChEBI" id="CHEBI:37565"/>
    </ligand>
</feature>
<dbReference type="Gene3D" id="3.40.50.300">
    <property type="entry name" value="P-loop containing nucleotide triphosphate hydrolases"/>
    <property type="match status" value="1"/>
</dbReference>
<evidence type="ECO:0000256" key="8">
    <source>
        <dbReference type="ARBA" id="ARBA00012016"/>
    </source>
</evidence>
<dbReference type="GO" id="GO:0009236">
    <property type="term" value="P:cobalamin biosynthetic process"/>
    <property type="evidence" value="ECO:0007669"/>
    <property type="project" value="UniProtKB-UniPathway"/>
</dbReference>
<dbReference type="GO" id="GO:0043752">
    <property type="term" value="F:adenosylcobinamide kinase activity"/>
    <property type="evidence" value="ECO:0007669"/>
    <property type="project" value="UniProtKB-EC"/>
</dbReference>
<dbReference type="PANTHER" id="PTHR34848">
    <property type="match status" value="1"/>
</dbReference>
<evidence type="ECO:0000256" key="10">
    <source>
        <dbReference type="ARBA" id="ARBA00022573"/>
    </source>
</evidence>
<evidence type="ECO:0000256" key="11">
    <source>
        <dbReference type="ARBA" id="ARBA00022679"/>
    </source>
</evidence>
<keyword evidence="13" id="KW-0418">Kinase</keyword>
<evidence type="ECO:0000256" key="9">
    <source>
        <dbReference type="ARBA" id="ARBA00012523"/>
    </source>
</evidence>
<feature type="binding site" evidence="19">
    <location>
        <position position="92"/>
    </location>
    <ligand>
        <name>GTP</name>
        <dbReference type="ChEBI" id="CHEBI:37565"/>
    </ligand>
</feature>
<evidence type="ECO:0000256" key="13">
    <source>
        <dbReference type="ARBA" id="ARBA00022777"/>
    </source>
</evidence>